<dbReference type="Gene3D" id="1.20.120.450">
    <property type="entry name" value="dinb family like domain"/>
    <property type="match status" value="1"/>
</dbReference>
<keyword evidence="3" id="KW-1185">Reference proteome</keyword>
<gene>
    <name evidence="2" type="ORF">D0X99_10320</name>
</gene>
<evidence type="ECO:0000259" key="1">
    <source>
        <dbReference type="Pfam" id="PF12867"/>
    </source>
</evidence>
<comment type="caution">
    <text evidence="2">The sequence shown here is derived from an EMBL/GenBank/DDBJ whole genome shotgun (WGS) entry which is preliminary data.</text>
</comment>
<organism evidence="2 3">
    <name type="scientific">Algoriphagus lacus</name>
    <dbReference type="NCBI Taxonomy" id="2056311"/>
    <lineage>
        <taxon>Bacteria</taxon>
        <taxon>Pseudomonadati</taxon>
        <taxon>Bacteroidota</taxon>
        <taxon>Cytophagia</taxon>
        <taxon>Cytophagales</taxon>
        <taxon>Cyclobacteriaceae</taxon>
        <taxon>Algoriphagus</taxon>
    </lineage>
</organism>
<protein>
    <submittedName>
        <fullName evidence="2">DinB family protein</fullName>
    </submittedName>
</protein>
<accession>A0A418PSF8</accession>
<dbReference type="Proteomes" id="UP000283522">
    <property type="component" value="Unassembled WGS sequence"/>
</dbReference>
<proteinExistence type="predicted"/>
<feature type="domain" description="DinB-like" evidence="1">
    <location>
        <begin position="42"/>
        <end position="139"/>
    </location>
</feature>
<evidence type="ECO:0000313" key="3">
    <source>
        <dbReference type="Proteomes" id="UP000283522"/>
    </source>
</evidence>
<dbReference type="OrthoDB" id="893570at2"/>
<dbReference type="RefSeq" id="WP_119477745.1">
    <property type="nucleotide sequence ID" value="NZ_QXML01000004.1"/>
</dbReference>
<sequence length="148" mass="16997">MNVKELNQLFQRDLDKLGQELMGYPDESKLWIVDQQISNSAGNLALHLFGNLRHFVGMDLGGVAYVRNRDREFEAKGEPREALMEELAEVKKIVEAALLNLDPSRMGDMSIHAFFGYPMSIGYFLAHLYGHFNYHLGQINYHRRLLGN</sequence>
<dbReference type="SUPFAM" id="SSF109854">
    <property type="entry name" value="DinB/YfiT-like putative metalloenzymes"/>
    <property type="match status" value="1"/>
</dbReference>
<dbReference type="EMBL" id="QXML01000004">
    <property type="protein sequence ID" value="RIW15809.1"/>
    <property type="molecule type" value="Genomic_DNA"/>
</dbReference>
<evidence type="ECO:0000313" key="2">
    <source>
        <dbReference type="EMBL" id="RIW15809.1"/>
    </source>
</evidence>
<name>A0A418PSF8_9BACT</name>
<dbReference type="Pfam" id="PF12867">
    <property type="entry name" value="DinB_2"/>
    <property type="match status" value="1"/>
</dbReference>
<reference evidence="2 3" key="1">
    <citation type="submission" date="2018-09" db="EMBL/GenBank/DDBJ databases">
        <authorList>
            <person name="Wang X."/>
            <person name="Du Z."/>
        </authorList>
    </citation>
    <scope>NUCLEOTIDE SEQUENCE [LARGE SCALE GENOMIC DNA]</scope>
    <source>
        <strain evidence="2 3">N3</strain>
    </source>
</reference>
<dbReference type="AlphaFoldDB" id="A0A418PSF8"/>
<dbReference type="InterPro" id="IPR024775">
    <property type="entry name" value="DinB-like"/>
</dbReference>
<dbReference type="InterPro" id="IPR034660">
    <property type="entry name" value="DinB/YfiT-like"/>
</dbReference>